<dbReference type="PRINTS" id="PR00081">
    <property type="entry name" value="GDHRDH"/>
</dbReference>
<dbReference type="PROSITE" id="PS00061">
    <property type="entry name" value="ADH_SHORT"/>
    <property type="match status" value="1"/>
</dbReference>
<dbReference type="SUPFAM" id="SSF51735">
    <property type="entry name" value="NAD(P)-binding Rossmann-fold domains"/>
    <property type="match status" value="1"/>
</dbReference>
<dbReference type="PANTHER" id="PTHR44147:SF2">
    <property type="entry name" value="DEHYDROGENASE_REDUCTASE SDR FAMILY MEMBER 1"/>
    <property type="match status" value="1"/>
</dbReference>
<evidence type="ECO:0008006" key="4">
    <source>
        <dbReference type="Google" id="ProtNLM"/>
    </source>
</evidence>
<evidence type="ECO:0000313" key="3">
    <source>
        <dbReference type="Proteomes" id="UP001642483"/>
    </source>
</evidence>
<organism evidence="2 3">
    <name type="scientific">Clavelina lepadiformis</name>
    <name type="common">Light-bulb sea squirt</name>
    <name type="synonym">Ascidia lepadiformis</name>
    <dbReference type="NCBI Taxonomy" id="159417"/>
    <lineage>
        <taxon>Eukaryota</taxon>
        <taxon>Metazoa</taxon>
        <taxon>Chordata</taxon>
        <taxon>Tunicata</taxon>
        <taxon>Ascidiacea</taxon>
        <taxon>Aplousobranchia</taxon>
        <taxon>Clavelinidae</taxon>
        <taxon>Clavelina</taxon>
    </lineage>
</organism>
<dbReference type="Pfam" id="PF00106">
    <property type="entry name" value="adh_short"/>
    <property type="match status" value="1"/>
</dbReference>
<proteinExistence type="predicted"/>
<protein>
    <recommendedName>
        <fullName evidence="4">Dehydrogenase/reductase SDR family member 1</fullName>
    </recommendedName>
</protein>
<name>A0ABP0GEU9_CLALP</name>
<dbReference type="InterPro" id="IPR036291">
    <property type="entry name" value="NAD(P)-bd_dom_sf"/>
</dbReference>
<dbReference type="InterPro" id="IPR002347">
    <property type="entry name" value="SDR_fam"/>
</dbReference>
<dbReference type="EMBL" id="CAWYQH010000114">
    <property type="protein sequence ID" value="CAK8690311.1"/>
    <property type="molecule type" value="Genomic_DNA"/>
</dbReference>
<evidence type="ECO:0000256" key="1">
    <source>
        <dbReference type="ARBA" id="ARBA00023002"/>
    </source>
</evidence>
<reference evidence="2 3" key="1">
    <citation type="submission" date="2024-02" db="EMBL/GenBank/DDBJ databases">
        <authorList>
            <person name="Daric V."/>
            <person name="Darras S."/>
        </authorList>
    </citation>
    <scope>NUCLEOTIDE SEQUENCE [LARGE SCALE GENOMIC DNA]</scope>
</reference>
<comment type="caution">
    <text evidence="2">The sequence shown here is derived from an EMBL/GenBank/DDBJ whole genome shotgun (WGS) entry which is preliminary data.</text>
</comment>
<dbReference type="Proteomes" id="UP001642483">
    <property type="component" value="Unassembled WGS sequence"/>
</dbReference>
<dbReference type="InterPro" id="IPR020904">
    <property type="entry name" value="Sc_DH/Rdtase_CS"/>
</dbReference>
<keyword evidence="3" id="KW-1185">Reference proteome</keyword>
<dbReference type="PANTHER" id="PTHR44147">
    <property type="entry name" value="DEHYDROGENASE/REDUCTASE SDR FAMILY MEMBER 1"/>
    <property type="match status" value="1"/>
</dbReference>
<keyword evidence="1" id="KW-0560">Oxidoreductase</keyword>
<dbReference type="Gene3D" id="3.40.50.720">
    <property type="entry name" value="NAD(P)-binding Rossmann-like Domain"/>
    <property type="match status" value="1"/>
</dbReference>
<sequence length="313" mass="35273">MPDLSDKVCLVTGVSRGVGRGTALQLASYGGTCYITGRKLATLEDVQREAEEREYEGTVIPIECDHQTWGKTWRAFEQILAERNGQLDLLVNNAYAAVEYAIENYSTDFWNQFMPDWELMNGVDPRNHYNSVFAARLMAPNRSGLIVDISSDGGKMYFNIPAYGIGKAAVDRIARNPSVDLKNFNVAFVSLWPGMVRTEDMTGFVGEDDKPPPNEIRAICRRLMGCSESIEFPGMCIAHMLADENIMKKSGQILLTTDLAEEYKFKDIDGQSPLSERSFKMLAEIRGWKRLASFLPSWLKLPKFLYMMLMTSV</sequence>
<gene>
    <name evidence="2" type="ORF">CVLEPA_LOCUS22938</name>
</gene>
<accession>A0ABP0GEU9</accession>
<evidence type="ECO:0000313" key="2">
    <source>
        <dbReference type="EMBL" id="CAK8690311.1"/>
    </source>
</evidence>